<dbReference type="RefSeq" id="YP_294177.1">
    <property type="nucleotide sequence ID" value="NC_007346.1"/>
</dbReference>
<name>Q4A260_EHV8U</name>
<reference evidence="2 3" key="1">
    <citation type="journal article" date="2005" name="Science">
        <title>Complete genome sequence and lytic phase transcription profile of a Coccolithovirus.</title>
        <authorList>
            <person name="Wilson W.H."/>
            <person name="Schroeder D.C."/>
            <person name="Allen M.J."/>
            <person name="Holden M.T.G."/>
            <person name="Parkhill J."/>
            <person name="Barrell B.G."/>
            <person name="Churcher C."/>
            <person name="Hamlin N."/>
            <person name="Mungall K."/>
            <person name="Norbertczak H."/>
            <person name="Quail M.A."/>
            <person name="Price C."/>
            <person name="Rabbinowitsch E."/>
            <person name="Walker D."/>
            <person name="Craigon M."/>
            <person name="Roy D."/>
            <person name="Ghazal P."/>
        </authorList>
    </citation>
    <scope>NUCLEOTIDE SEQUENCE [LARGE SCALE GENOMIC DNA]</scope>
    <source>
        <strain evidence="3">Isolate United Kingdom/English Channel/1999</strain>
    </source>
</reference>
<sequence>MPYQASVESDLQGGDIGEVYASNTIDHMTHREIDSEIKNSDGHVVGHTVRNAFPDANADYSNKQIGANRLITHLGHNPYETRTRRETMNDMPERGPDELKVQRSLATRNASNAHRNNIQMHQGGNVLGEKIMDSGHQSYNMGGQDRRDYNDRVYVAPIIRKAGLAKPIEVNPSSHVNPVSQQSRLGHITVGNRTETPQMRAVARSAKDATEKNYMGSIRVPDINSKRAQTTLSDHNVKNDVTLEARRQSDYTHEGVVNRHHDVSYLPSVRNMDENPVNGTFDVRNTSHERVDNLPPEYDYANINSRNARESMAPGGMNFTSGESRPVPNRADYEDNKTTFIKRSELEKANPIGINDKKTVKKTPGGARSYTFEAIVHDRAPGTITNPGEDDSLHSYINGPTNVDNRSLNIHNRFNYNVKQSVAGRRMIVPTATIGKQEKWRKQVYEPTPENNTVRPAPANYTNRMIGPD</sequence>
<accession>Q4A260</accession>
<feature type="region of interest" description="Disordered" evidence="1">
    <location>
        <begin position="448"/>
        <end position="469"/>
    </location>
</feature>
<dbReference type="KEGG" id="vg:3654919"/>
<protein>
    <submittedName>
        <fullName evidence="2">Uncharacterized protein</fullName>
    </submittedName>
</protein>
<evidence type="ECO:0000313" key="2">
    <source>
        <dbReference type="EMBL" id="CAI65846.1"/>
    </source>
</evidence>
<keyword evidence="3" id="KW-1185">Reference proteome</keyword>
<evidence type="ECO:0000256" key="1">
    <source>
        <dbReference type="SAM" id="MobiDB-lite"/>
    </source>
</evidence>
<organism evidence="2 3">
    <name type="scientific">Emiliania huxleyi virus 86 (isolate United Kingdom/English Channel/1999)</name>
    <name type="common">EhV-86</name>
    <dbReference type="NCBI Taxonomy" id="654925"/>
    <lineage>
        <taxon>Viruses</taxon>
        <taxon>Varidnaviria</taxon>
        <taxon>Bamfordvirae</taxon>
        <taxon>Nucleocytoviricota</taxon>
        <taxon>Megaviricetes</taxon>
        <taxon>Algavirales</taxon>
        <taxon>Phycodnaviridae</taxon>
        <taxon>Coccolithovirus</taxon>
        <taxon>Coccolithovirus huxleyi</taxon>
        <taxon>Emiliania huxleyi virus 86</taxon>
    </lineage>
</organism>
<gene>
    <name evidence="2" type="ORF">EhV419</name>
</gene>
<dbReference type="Proteomes" id="UP000000863">
    <property type="component" value="Segment"/>
</dbReference>
<dbReference type="GeneID" id="3654919"/>
<evidence type="ECO:0000313" key="3">
    <source>
        <dbReference type="Proteomes" id="UP000000863"/>
    </source>
</evidence>
<proteinExistence type="predicted"/>
<dbReference type="EMBL" id="AJ890364">
    <property type="protein sequence ID" value="CAI65846.1"/>
    <property type="molecule type" value="Genomic_DNA"/>
</dbReference>
<organismHost>
    <name type="scientific">Emiliania huxleyi</name>
    <name type="common">Coccolithophore</name>
    <name type="synonym">Pontosphaera huxleyi</name>
    <dbReference type="NCBI Taxonomy" id="2903"/>
</organismHost>